<gene>
    <name evidence="2" type="ORF">EKO27_g9767</name>
</gene>
<evidence type="ECO:0000313" key="2">
    <source>
        <dbReference type="EMBL" id="RWA05342.1"/>
    </source>
</evidence>
<feature type="signal peptide" evidence="1">
    <location>
        <begin position="1"/>
        <end position="18"/>
    </location>
</feature>
<dbReference type="AlphaFoldDB" id="A0A439CT98"/>
<sequence>MKFSSIVSNLALAGAVAAHPSSSCGKGGKHPTTVIAGVEVIDTPIVRDVRTFIEEYYKDYQPYLTNHLYRTWLFGAAAINNNATLKASLDLEVHAVGSMLHDLGWDIKPHSPYVTADYSFEVDSGRFAMDWIKNWTATNGGAKEWDEVRLQKVNLGILLQTFVGSNEFVFPESYWITKSVGFEFPTPESPLIGAENYDNIWKAYSNSTMFRGTNFTFTNMAVYKPAATYTTFLSEFGLHYVPGYNNTDNTLFALIEAGLQGEIAEYPDVPFVQSIPPNGANPLE</sequence>
<protein>
    <recommendedName>
        <fullName evidence="4">HD domain-containing protein</fullName>
    </recommendedName>
</protein>
<keyword evidence="3" id="KW-1185">Reference proteome</keyword>
<proteinExistence type="predicted"/>
<evidence type="ECO:0000256" key="1">
    <source>
        <dbReference type="SAM" id="SignalP"/>
    </source>
</evidence>
<name>A0A439CT98_9PEZI</name>
<evidence type="ECO:0008006" key="4">
    <source>
        <dbReference type="Google" id="ProtNLM"/>
    </source>
</evidence>
<feature type="chain" id="PRO_5019271091" description="HD domain-containing protein" evidence="1">
    <location>
        <begin position="19"/>
        <end position="284"/>
    </location>
</feature>
<reference evidence="2 3" key="1">
    <citation type="submission" date="2018-12" db="EMBL/GenBank/DDBJ databases">
        <title>Draft genome sequence of Xylaria grammica IHI A82.</title>
        <authorList>
            <person name="Buettner E."/>
            <person name="Kellner H."/>
        </authorList>
    </citation>
    <scope>NUCLEOTIDE SEQUENCE [LARGE SCALE GENOMIC DNA]</scope>
    <source>
        <strain evidence="2 3">IHI A82</strain>
    </source>
</reference>
<dbReference type="PANTHER" id="PTHR35569">
    <property type="entry name" value="CYANAMIDE HYDRATASE DDI2-RELATED"/>
    <property type="match status" value="1"/>
</dbReference>
<comment type="caution">
    <text evidence="2">The sequence shown here is derived from an EMBL/GenBank/DDBJ whole genome shotgun (WGS) entry which is preliminary data.</text>
</comment>
<evidence type="ECO:0000313" key="3">
    <source>
        <dbReference type="Proteomes" id="UP000286045"/>
    </source>
</evidence>
<dbReference type="Proteomes" id="UP000286045">
    <property type="component" value="Unassembled WGS sequence"/>
</dbReference>
<accession>A0A439CT98</accession>
<dbReference type="PANTHER" id="PTHR35569:SF1">
    <property type="entry name" value="CYANAMIDE HYDRATASE DDI2-RELATED"/>
    <property type="match status" value="1"/>
</dbReference>
<keyword evidence="1" id="KW-0732">Signal</keyword>
<organism evidence="2 3">
    <name type="scientific">Xylaria grammica</name>
    <dbReference type="NCBI Taxonomy" id="363999"/>
    <lineage>
        <taxon>Eukaryota</taxon>
        <taxon>Fungi</taxon>
        <taxon>Dikarya</taxon>
        <taxon>Ascomycota</taxon>
        <taxon>Pezizomycotina</taxon>
        <taxon>Sordariomycetes</taxon>
        <taxon>Xylariomycetidae</taxon>
        <taxon>Xylariales</taxon>
        <taxon>Xylariaceae</taxon>
        <taxon>Xylaria</taxon>
    </lineage>
</organism>
<dbReference type="EMBL" id="RYZI01000452">
    <property type="protein sequence ID" value="RWA05342.1"/>
    <property type="molecule type" value="Genomic_DNA"/>
</dbReference>